<evidence type="ECO:0000313" key="2">
    <source>
        <dbReference type="Proteomes" id="UP001281147"/>
    </source>
</evidence>
<protein>
    <submittedName>
        <fullName evidence="1">Uncharacterized protein</fullName>
    </submittedName>
</protein>
<comment type="caution">
    <text evidence="1">The sequence shown here is derived from an EMBL/GenBank/DDBJ whole genome shotgun (WGS) entry which is preliminary data.</text>
</comment>
<reference evidence="1" key="1">
    <citation type="submission" date="2023-07" db="EMBL/GenBank/DDBJ databases">
        <title>Black Yeasts Isolated from many extreme environments.</title>
        <authorList>
            <person name="Coleine C."/>
            <person name="Stajich J.E."/>
            <person name="Selbmann L."/>
        </authorList>
    </citation>
    <scope>NUCLEOTIDE SEQUENCE</scope>
    <source>
        <strain evidence="1">CCFEE 5714</strain>
    </source>
</reference>
<sequence length="565" mass="61462">MATKEQARLGSAATDCDHLAGLEDTTLDPGHPRPLHAPDSTLSSKIWRQILGLNPFKSSYFSLFGSLHRTQDRITVVCGALFAVAAGIPLPIIGVIFGEIISSFPPREDELRTRISQLLGVAVAYFVITTAYTILFSRTSERIAIQLRQRLLKGLLYIDQAYLDTHDVDVNALLRDKIDTIQVGCSEKVGIFLQSMSYFVAAFTVGFIINAKLTGILFAAVIPTMAAIVTFGSTAISKLTRKISDRAERANAVVESGLRSVKIVQAYDIIASLCARHELELQASSRLGVRKAIASALELGGAYFTAYAANALAFYIGSHMAAADEEGGDAGTIYAVVFLILDASFVVGQFAPFLEIFARAASAYEAIQELLEASPADITHEMVPEKGHLYDMHKKDLNFERVSFSYPARPAVQVLNNLDLRLRAASFNAVVGTSGGGKSTLLSLLLRIYDYSGRITIGDRELRDLGPSFVRSQIAVMEQDCVLFSGSIFDNIRHGLVGNDHLEPQARLMCEQAAKDAGVDFLDALPDGIDTRLDNSLELSGGQRQRVCLARALVRNPAVLILDER</sequence>
<gene>
    <name evidence="1" type="ORF">LTR37_019052</name>
</gene>
<dbReference type="EMBL" id="JAUTXU010000283">
    <property type="protein sequence ID" value="KAK3690650.1"/>
    <property type="molecule type" value="Genomic_DNA"/>
</dbReference>
<proteinExistence type="predicted"/>
<keyword evidence="2" id="KW-1185">Reference proteome</keyword>
<name>A0ACC3MFB6_9PEZI</name>
<accession>A0ACC3MFB6</accession>
<dbReference type="Proteomes" id="UP001281147">
    <property type="component" value="Unassembled WGS sequence"/>
</dbReference>
<organism evidence="1 2">
    <name type="scientific">Vermiconidia calcicola</name>
    <dbReference type="NCBI Taxonomy" id="1690605"/>
    <lineage>
        <taxon>Eukaryota</taxon>
        <taxon>Fungi</taxon>
        <taxon>Dikarya</taxon>
        <taxon>Ascomycota</taxon>
        <taxon>Pezizomycotina</taxon>
        <taxon>Dothideomycetes</taxon>
        <taxon>Dothideomycetidae</taxon>
        <taxon>Mycosphaerellales</taxon>
        <taxon>Extremaceae</taxon>
        <taxon>Vermiconidia</taxon>
    </lineage>
</organism>
<evidence type="ECO:0000313" key="1">
    <source>
        <dbReference type="EMBL" id="KAK3690650.1"/>
    </source>
</evidence>